<comment type="caution">
    <text evidence="4">The sequence shown here is derived from an EMBL/GenBank/DDBJ whole genome shotgun (WGS) entry which is preliminary data.</text>
</comment>
<evidence type="ECO:0000256" key="1">
    <source>
        <dbReference type="SAM" id="MobiDB-lite"/>
    </source>
</evidence>
<feature type="transmembrane region" description="Helical" evidence="2">
    <location>
        <begin position="114"/>
        <end position="137"/>
    </location>
</feature>
<dbReference type="AlphaFoldDB" id="A0AA38YBT0"/>
<keyword evidence="2" id="KW-0472">Membrane</keyword>
<dbReference type="PANTHER" id="PTHR38793:SF3">
    <property type="entry name" value="SMODS AND SLOG-ASSOCIATING 2TM EFFECTOR DOMAIN-CONTAINING PROTEIN"/>
    <property type="match status" value="1"/>
</dbReference>
<evidence type="ECO:0000256" key="2">
    <source>
        <dbReference type="SAM" id="Phobius"/>
    </source>
</evidence>
<sequence length="339" mass="36751">MGKIFLNRQPPRMLAETLRKLATNIDNSEMSEQPSNLEAENYLRAYKKYCSALGIGKYDVDLFTSGAHRTADEERGTTSFDQRLRRDYRWQYVCISIFKRFWNALTRLSSTVQYWFVASIANGMLWSQIIIGAAITALGATHANGSKTATIYLGAASTVIAGFLTYFKSRNQPNRSRQFRQALRKVRNKMDETAHEISDSTSPDEALEKAMNILKLDEALAEAAANYPDLWVAVQDMKKLLPGSKDTSADAVDAVTKPEIVPPPNTSDASGAPSSTNGPSNTDGAPVTVRGSGGSTQQLATNAGSGGPATPDDNIASPGPSREVEKQDASVDIISTSTD</sequence>
<name>A0AA38YBT0_9EURO</name>
<reference evidence="4" key="1">
    <citation type="submission" date="2022-10" db="EMBL/GenBank/DDBJ databases">
        <title>Culturing micro-colonial fungi from biological soil crusts in the Mojave desert and describing Neophaeococcomyces mojavensis, and introducing the new genera and species Taxawa tesnikishii.</title>
        <authorList>
            <person name="Kurbessoian T."/>
            <person name="Stajich J.E."/>
        </authorList>
    </citation>
    <scope>NUCLEOTIDE SEQUENCE</scope>
    <source>
        <strain evidence="4">TK_35</strain>
    </source>
</reference>
<dbReference type="NCBIfam" id="NF033635">
    <property type="entry name" value="SLATT_fungal"/>
    <property type="match status" value="1"/>
</dbReference>
<proteinExistence type="predicted"/>
<feature type="region of interest" description="Disordered" evidence="1">
    <location>
        <begin position="243"/>
        <end position="339"/>
    </location>
</feature>
<keyword evidence="2" id="KW-0812">Transmembrane</keyword>
<evidence type="ECO:0000259" key="3">
    <source>
        <dbReference type="Pfam" id="PF18142"/>
    </source>
</evidence>
<keyword evidence="5" id="KW-1185">Reference proteome</keyword>
<feature type="transmembrane region" description="Helical" evidence="2">
    <location>
        <begin position="149"/>
        <end position="167"/>
    </location>
</feature>
<dbReference type="PANTHER" id="PTHR38793">
    <property type="entry name" value="SLATT_FUNGAL DOMAIN-CONTAINING PROTEIN-RELATED"/>
    <property type="match status" value="1"/>
</dbReference>
<feature type="compositionally biased region" description="Polar residues" evidence="1">
    <location>
        <begin position="266"/>
        <end position="283"/>
    </location>
</feature>
<dbReference type="EMBL" id="JAPDRN010000008">
    <property type="protein sequence ID" value="KAJ9643275.1"/>
    <property type="molecule type" value="Genomic_DNA"/>
</dbReference>
<accession>A0AA38YBT0</accession>
<feature type="domain" description="SMODS and SLOG-associating 2TM effector" evidence="3">
    <location>
        <begin position="109"/>
        <end position="205"/>
    </location>
</feature>
<dbReference type="Proteomes" id="UP001172681">
    <property type="component" value="Unassembled WGS sequence"/>
</dbReference>
<keyword evidence="2" id="KW-1133">Transmembrane helix</keyword>
<dbReference type="InterPro" id="IPR041622">
    <property type="entry name" value="SLATT_fungi"/>
</dbReference>
<evidence type="ECO:0000313" key="5">
    <source>
        <dbReference type="Proteomes" id="UP001172681"/>
    </source>
</evidence>
<evidence type="ECO:0000313" key="4">
    <source>
        <dbReference type="EMBL" id="KAJ9643275.1"/>
    </source>
</evidence>
<gene>
    <name evidence="4" type="ORF">H2204_002171</name>
</gene>
<dbReference type="Pfam" id="PF18142">
    <property type="entry name" value="SLATT_fungal"/>
    <property type="match status" value="1"/>
</dbReference>
<organism evidence="4 5">
    <name type="scientific">Knufia peltigerae</name>
    <dbReference type="NCBI Taxonomy" id="1002370"/>
    <lineage>
        <taxon>Eukaryota</taxon>
        <taxon>Fungi</taxon>
        <taxon>Dikarya</taxon>
        <taxon>Ascomycota</taxon>
        <taxon>Pezizomycotina</taxon>
        <taxon>Eurotiomycetes</taxon>
        <taxon>Chaetothyriomycetidae</taxon>
        <taxon>Chaetothyriales</taxon>
        <taxon>Trichomeriaceae</taxon>
        <taxon>Knufia</taxon>
    </lineage>
</organism>
<protein>
    <recommendedName>
        <fullName evidence="3">SMODS and SLOG-associating 2TM effector domain-containing protein</fullName>
    </recommendedName>
</protein>